<sequence length="146" mass="16312">MVRLADDIRKVSLLEGAYLHDRPPAGLSSIRTSLRRCLAKIEINSSAPLDDIDVLGTIIQLMSLPAIHARREELVEVEKKVLPQRGFGIEEFGLSTCWFKRQYADFHLVMVLDLPVAETFVKKVSLHDTLEPPTQGGFSAAADDRQ</sequence>
<reference evidence="1" key="1">
    <citation type="submission" date="2023-04" db="EMBL/GenBank/DDBJ databases">
        <title>Draft Genome sequencing of Naganishia species isolated from polar environments using Oxford Nanopore Technology.</title>
        <authorList>
            <person name="Leo P."/>
            <person name="Venkateswaran K."/>
        </authorList>
    </citation>
    <scope>NUCLEOTIDE SEQUENCE</scope>
    <source>
        <strain evidence="1">MNA-CCFEE 5423</strain>
    </source>
</reference>
<dbReference type="Proteomes" id="UP001227268">
    <property type="component" value="Unassembled WGS sequence"/>
</dbReference>
<evidence type="ECO:0000313" key="2">
    <source>
        <dbReference type="Proteomes" id="UP001227268"/>
    </source>
</evidence>
<protein>
    <submittedName>
        <fullName evidence="1">Uncharacterized protein</fullName>
    </submittedName>
</protein>
<proteinExistence type="predicted"/>
<gene>
    <name evidence="1" type="ORF">QFC21_007131</name>
</gene>
<dbReference type="EMBL" id="JASBWT010000048">
    <property type="protein sequence ID" value="KAJ9091656.1"/>
    <property type="molecule type" value="Genomic_DNA"/>
</dbReference>
<organism evidence="1 2">
    <name type="scientific">Naganishia friedmannii</name>
    <dbReference type="NCBI Taxonomy" id="89922"/>
    <lineage>
        <taxon>Eukaryota</taxon>
        <taxon>Fungi</taxon>
        <taxon>Dikarya</taxon>
        <taxon>Basidiomycota</taxon>
        <taxon>Agaricomycotina</taxon>
        <taxon>Tremellomycetes</taxon>
        <taxon>Filobasidiales</taxon>
        <taxon>Filobasidiaceae</taxon>
        <taxon>Naganishia</taxon>
    </lineage>
</organism>
<comment type="caution">
    <text evidence="1">The sequence shown here is derived from an EMBL/GenBank/DDBJ whole genome shotgun (WGS) entry which is preliminary data.</text>
</comment>
<accession>A0ACC2UY51</accession>
<evidence type="ECO:0000313" key="1">
    <source>
        <dbReference type="EMBL" id="KAJ9091656.1"/>
    </source>
</evidence>
<name>A0ACC2UY51_9TREE</name>
<keyword evidence="2" id="KW-1185">Reference proteome</keyword>